<evidence type="ECO:0000313" key="3">
    <source>
        <dbReference type="EMBL" id="MEO3941794.1"/>
    </source>
</evidence>
<proteinExistence type="predicted"/>
<feature type="chain" id="PRO_5045138391" evidence="2">
    <location>
        <begin position="26"/>
        <end position="553"/>
    </location>
</feature>
<evidence type="ECO:0000256" key="1">
    <source>
        <dbReference type="SAM" id="MobiDB-lite"/>
    </source>
</evidence>
<name>A0ABV0GTC3_PAENI</name>
<dbReference type="Proteomes" id="UP001448614">
    <property type="component" value="Unassembled WGS sequence"/>
</dbReference>
<feature type="signal peptide" evidence="2">
    <location>
        <begin position="1"/>
        <end position="25"/>
    </location>
</feature>
<gene>
    <name evidence="3" type="ORF">V3C41_12005</name>
</gene>
<sequence length="553" mass="53343">MRSFRTALSVAAVALAVSLAGCSTAATSSSSTGTTSSNTGNSSTTSTQQAVSAATIEEDTHYDSDDLTWDAATEVAVSLADDGSKVTSSASTGVAVDGNTVTISAAGTYRLSGSLGDGQIVVAAGEEDTVRIILDGVELGNSAGSPFVVQSADEAIVYLEAGSTNTLTDATTYADQGDDAPNAALFSMADLTIAGTGSLTVNGKSNDGIVSKDGLVMAAGKVTVDAVDDGIRGKDYTVLLDGAYQVTAGGDGVKADNDADEGRGWLLVSGGSLTVNAGDDGVKAFNTLTVSGGTVTVAESEEGLEAQHIAISGGEVTVTSNDDGVNASGGSSTAASTDAGAAAGMGGGMGGPAGGGMGGGEMAAGDYSVDVSGGTLTINSEGDGLDSNGSATISGGTVVVNGPTNDGNGALDVNGELVVSGGTVAAAGSAGMAVTPGTSSTQSGVQVTFDSSVSAGTPVHLVDSSGAAVATFVTTKTTASLVFSSPAITDGESYTVYTGGSADAGAGLTTGTTDGAQKQGTVTAGQYTQAQGPGGVAAAGRPDSHQWPMAYDL</sequence>
<feature type="region of interest" description="Disordered" evidence="1">
    <location>
        <begin position="25"/>
        <end position="53"/>
    </location>
</feature>
<accession>A0ABV0GTC3</accession>
<organism evidence="3 4">
    <name type="scientific">Paenarthrobacter nicotinovorans</name>
    <name type="common">Arthrobacter nicotinovorans</name>
    <dbReference type="NCBI Taxonomy" id="29320"/>
    <lineage>
        <taxon>Bacteria</taxon>
        <taxon>Bacillati</taxon>
        <taxon>Actinomycetota</taxon>
        <taxon>Actinomycetes</taxon>
        <taxon>Micrococcales</taxon>
        <taxon>Micrococcaceae</taxon>
        <taxon>Paenarthrobacter</taxon>
    </lineage>
</organism>
<keyword evidence="2" id="KW-0732">Signal</keyword>
<keyword evidence="4" id="KW-1185">Reference proteome</keyword>
<dbReference type="RefSeq" id="WP_347782658.1">
    <property type="nucleotide sequence ID" value="NZ_JBBMFV010000004.1"/>
</dbReference>
<reference evidence="3 4" key="1">
    <citation type="journal article" date="2024" name="Appl. Microbiol. Biotechnol.">
        <title>Biosynthetic gene clusters with biotechnological applications in novel Antarctic isolates from Actinomycetota.</title>
        <authorList>
            <person name="Bruna P."/>
            <person name="Nunez-Montero K."/>
            <person name="Contreras M.J."/>
            <person name="Leal K."/>
            <person name="Garcia M."/>
            <person name="Abanto M."/>
            <person name="Barrientos L."/>
        </authorList>
    </citation>
    <scope>NUCLEOTIDE SEQUENCE [LARGE SCALE GENOMIC DNA]</scope>
    <source>
        <strain evidence="3 4">Se16.17</strain>
    </source>
</reference>
<evidence type="ECO:0000256" key="2">
    <source>
        <dbReference type="SAM" id="SignalP"/>
    </source>
</evidence>
<dbReference type="PROSITE" id="PS51257">
    <property type="entry name" value="PROKAR_LIPOPROTEIN"/>
    <property type="match status" value="1"/>
</dbReference>
<comment type="caution">
    <text evidence="3">The sequence shown here is derived from an EMBL/GenBank/DDBJ whole genome shotgun (WGS) entry which is preliminary data.</text>
</comment>
<dbReference type="EMBL" id="JBBMFV010000004">
    <property type="protein sequence ID" value="MEO3941794.1"/>
    <property type="molecule type" value="Genomic_DNA"/>
</dbReference>
<dbReference type="InterPro" id="IPR025584">
    <property type="entry name" value="Cthe_2159"/>
</dbReference>
<protein>
    <submittedName>
        <fullName evidence="3">Carbohydrate-binding domain-containing protein</fullName>
    </submittedName>
</protein>
<dbReference type="Pfam" id="PF14262">
    <property type="entry name" value="Cthe_2159"/>
    <property type="match status" value="1"/>
</dbReference>
<evidence type="ECO:0000313" key="4">
    <source>
        <dbReference type="Proteomes" id="UP001448614"/>
    </source>
</evidence>